<reference evidence="10 11" key="1">
    <citation type="submission" date="2020-08" db="EMBL/GenBank/DDBJ databases">
        <title>Genomic Encyclopedia of Type Strains, Phase III (KMG-III): the genomes of soil and plant-associated and newly described type strains.</title>
        <authorList>
            <person name="Whitman W."/>
        </authorList>
    </citation>
    <scope>NUCLEOTIDE SEQUENCE [LARGE SCALE GENOMIC DNA]</scope>
    <source>
        <strain evidence="10 11">CECT 3271</strain>
    </source>
</reference>
<feature type="domain" description="ABC transporter" evidence="9">
    <location>
        <begin position="386"/>
        <end position="625"/>
    </location>
</feature>
<keyword evidence="2 8" id="KW-0812">Transmembrane</keyword>
<keyword evidence="3" id="KW-0547">Nucleotide-binding</keyword>
<dbReference type="SUPFAM" id="SSF90123">
    <property type="entry name" value="ABC transporter transmembrane region"/>
    <property type="match status" value="1"/>
</dbReference>
<organism evidence="10 11">
    <name type="scientific">Streptomyces calvus</name>
    <dbReference type="NCBI Taxonomy" id="67282"/>
    <lineage>
        <taxon>Bacteria</taxon>
        <taxon>Bacillati</taxon>
        <taxon>Actinomycetota</taxon>
        <taxon>Actinomycetes</taxon>
        <taxon>Kitasatosporales</taxon>
        <taxon>Streptomycetaceae</taxon>
        <taxon>Streptomyces</taxon>
    </lineage>
</organism>
<evidence type="ECO:0000256" key="4">
    <source>
        <dbReference type="ARBA" id="ARBA00022840"/>
    </source>
</evidence>
<gene>
    <name evidence="10" type="ORF">FHS33_004172</name>
</gene>
<evidence type="ECO:0000256" key="7">
    <source>
        <dbReference type="SAM" id="MobiDB-lite"/>
    </source>
</evidence>
<evidence type="ECO:0000256" key="6">
    <source>
        <dbReference type="ARBA" id="ARBA00023136"/>
    </source>
</evidence>
<dbReference type="Gene3D" id="3.40.50.300">
    <property type="entry name" value="P-loop containing nucleotide triphosphate hydrolases"/>
    <property type="match status" value="1"/>
</dbReference>
<dbReference type="PANTHER" id="PTHR43394">
    <property type="entry name" value="ATP-DEPENDENT PERMEASE MDL1, MITOCHONDRIAL"/>
    <property type="match status" value="1"/>
</dbReference>
<keyword evidence="6 8" id="KW-0472">Membrane</keyword>
<evidence type="ECO:0000256" key="3">
    <source>
        <dbReference type="ARBA" id="ARBA00022741"/>
    </source>
</evidence>
<dbReference type="EMBL" id="JACJIE010000010">
    <property type="protein sequence ID" value="MBA8945723.1"/>
    <property type="molecule type" value="Genomic_DNA"/>
</dbReference>
<dbReference type="PANTHER" id="PTHR43394:SF1">
    <property type="entry name" value="ATP-BINDING CASSETTE SUB-FAMILY B MEMBER 10, MITOCHONDRIAL"/>
    <property type="match status" value="1"/>
</dbReference>
<evidence type="ECO:0000313" key="11">
    <source>
        <dbReference type="Proteomes" id="UP000530412"/>
    </source>
</evidence>
<dbReference type="AlphaFoldDB" id="A0AA40VIC6"/>
<dbReference type="SMART" id="SM00382">
    <property type="entry name" value="AAA"/>
    <property type="match status" value="1"/>
</dbReference>
<dbReference type="Gene3D" id="1.20.1560.10">
    <property type="entry name" value="ABC transporter type 1, transmembrane domain"/>
    <property type="match status" value="1"/>
</dbReference>
<evidence type="ECO:0000256" key="1">
    <source>
        <dbReference type="ARBA" id="ARBA00004651"/>
    </source>
</evidence>
<dbReference type="InterPro" id="IPR027417">
    <property type="entry name" value="P-loop_NTPase"/>
</dbReference>
<feature type="transmembrane region" description="Helical" evidence="8">
    <location>
        <begin position="106"/>
        <end position="128"/>
    </location>
</feature>
<accession>A0AA40VIC6</accession>
<dbReference type="SUPFAM" id="SSF52540">
    <property type="entry name" value="P-loop containing nucleoside triphosphate hydrolases"/>
    <property type="match status" value="1"/>
</dbReference>
<dbReference type="Pfam" id="PF00005">
    <property type="entry name" value="ABC_tran"/>
    <property type="match status" value="1"/>
</dbReference>
<dbReference type="GO" id="GO:0005886">
    <property type="term" value="C:plasma membrane"/>
    <property type="evidence" value="ECO:0007669"/>
    <property type="project" value="UniProtKB-SubCell"/>
</dbReference>
<keyword evidence="5 8" id="KW-1133">Transmembrane helix</keyword>
<comment type="caution">
    <text evidence="10">The sequence shown here is derived from an EMBL/GenBank/DDBJ whole genome shotgun (WGS) entry which is preliminary data.</text>
</comment>
<evidence type="ECO:0000256" key="8">
    <source>
        <dbReference type="SAM" id="Phobius"/>
    </source>
</evidence>
<comment type="subcellular location">
    <subcellularLocation>
        <location evidence="1">Cell membrane</location>
        <topology evidence="1">Multi-pass membrane protein</topology>
    </subcellularLocation>
</comment>
<feature type="transmembrane region" description="Helical" evidence="8">
    <location>
        <begin position="321"/>
        <end position="345"/>
    </location>
</feature>
<dbReference type="InterPro" id="IPR039421">
    <property type="entry name" value="Type_1_exporter"/>
</dbReference>
<dbReference type="GO" id="GO:0005524">
    <property type="term" value="F:ATP binding"/>
    <property type="evidence" value="ECO:0007669"/>
    <property type="project" value="UniProtKB-KW"/>
</dbReference>
<dbReference type="Proteomes" id="UP000530412">
    <property type="component" value="Unassembled WGS sequence"/>
</dbReference>
<name>A0AA40VIC6_9ACTN</name>
<evidence type="ECO:0000259" key="9">
    <source>
        <dbReference type="PROSITE" id="PS50893"/>
    </source>
</evidence>
<dbReference type="InterPro" id="IPR003593">
    <property type="entry name" value="AAA+_ATPase"/>
</dbReference>
<dbReference type="PROSITE" id="PS50893">
    <property type="entry name" value="ABC_TRANSPORTER_2"/>
    <property type="match status" value="1"/>
</dbReference>
<feature type="transmembrane region" description="Helical" evidence="8">
    <location>
        <begin position="291"/>
        <end position="315"/>
    </location>
</feature>
<proteinExistence type="predicted"/>
<dbReference type="RefSeq" id="WP_182675040.1">
    <property type="nucleotide sequence ID" value="NZ_BMSU01000003.1"/>
</dbReference>
<keyword evidence="4 10" id="KW-0067">ATP-binding</keyword>
<sequence>MTVTNASTADEETPPPPPPATLTFGGKHGKNPLADASFAAMCRRLPSVLGHTARRAWAVDRTGVVLLLVCQLLTGAAAAVVLAFTAQAMTHVLGDGTVSERLHGALPALIVVTAAAAVGRVSGALASYADGRITPLLTTEADIALVAAVCRVESSAYGEDGFADRQEAAEVGVTRTRLMVQDAQRFMSALIRMIAASGVVTALHPLLLPLLLLAVLPAGAGAVLSARVDYETHYLNVGDRNVRQMMRWWATYSRFGDEVRANGMTGYLIYWYRALSDRIDRRTLTAAPRMLRITLATSALGGLFLLCTWATLAWLASAGRIALPVAATAVVAVQTTLAALGQFVLHGAAMFHTSLYLADMRSFLDMAAERAPARGPLTIPERVDEIRLEEAVYQYPGKDEPAVAGVSLTLRRGEILAVVGENGSGKSTLVKLLTGILLADKGRVLWDGVDLAHADPDAVWKRTALVPQNFACWPLRARENITLGQPKTFDDGPVWEVVDAVGMREAIEKLPRQLDTLLAKELWGGAELSGGQWQRLVCGRALYRQTPLLILDEPTSQMDARGEHAIFLEIKRIAARRMTVVVTHQLENTRLADRILVMDKGRVVEHGGYEELVNAGGLFAELVALAQDR</sequence>
<dbReference type="InterPro" id="IPR036640">
    <property type="entry name" value="ABC1_TM_sf"/>
</dbReference>
<protein>
    <submittedName>
        <fullName evidence="10">ATP-binding cassette subfamily B protein</fullName>
    </submittedName>
</protein>
<feature type="transmembrane region" description="Helical" evidence="8">
    <location>
        <begin position="64"/>
        <end position="86"/>
    </location>
</feature>
<dbReference type="CDD" id="cd03228">
    <property type="entry name" value="ABCC_MRP_Like"/>
    <property type="match status" value="1"/>
</dbReference>
<dbReference type="InterPro" id="IPR003439">
    <property type="entry name" value="ABC_transporter-like_ATP-bd"/>
</dbReference>
<evidence type="ECO:0000256" key="2">
    <source>
        <dbReference type="ARBA" id="ARBA00022692"/>
    </source>
</evidence>
<dbReference type="GO" id="GO:0015421">
    <property type="term" value="F:ABC-type oligopeptide transporter activity"/>
    <property type="evidence" value="ECO:0007669"/>
    <property type="project" value="TreeGrafter"/>
</dbReference>
<feature type="region of interest" description="Disordered" evidence="7">
    <location>
        <begin position="1"/>
        <end position="20"/>
    </location>
</feature>
<evidence type="ECO:0000256" key="5">
    <source>
        <dbReference type="ARBA" id="ARBA00022989"/>
    </source>
</evidence>
<evidence type="ECO:0000313" key="10">
    <source>
        <dbReference type="EMBL" id="MBA8945723.1"/>
    </source>
</evidence>
<dbReference type="GO" id="GO:0016887">
    <property type="term" value="F:ATP hydrolysis activity"/>
    <property type="evidence" value="ECO:0007669"/>
    <property type="project" value="InterPro"/>
</dbReference>